<feature type="domain" description="Galectin" evidence="3">
    <location>
        <begin position="1"/>
        <end position="142"/>
    </location>
</feature>
<accession>A0A3Q0R2T6</accession>
<dbReference type="Gene3D" id="2.60.120.200">
    <property type="match status" value="1"/>
</dbReference>
<keyword evidence="1 2" id="KW-0430">Lectin</keyword>
<protein>
    <recommendedName>
        <fullName evidence="2">Galectin</fullName>
    </recommendedName>
</protein>
<dbReference type="SMART" id="SM00908">
    <property type="entry name" value="Gal-bind_lectin"/>
    <property type="match status" value="1"/>
</dbReference>
<dbReference type="AlphaFoldDB" id="A0A3Q0R2T6"/>
<dbReference type="Ensembl" id="ENSACIT00000004641.1">
    <property type="protein sequence ID" value="ENSACIP00000004497.1"/>
    <property type="gene ID" value="ENSACIG00000003526.1"/>
</dbReference>
<dbReference type="InterPro" id="IPR044156">
    <property type="entry name" value="Galectin-like"/>
</dbReference>
<dbReference type="FunFam" id="2.60.120.200:FF:000021">
    <property type="entry name" value="Galectin"/>
    <property type="match status" value="1"/>
</dbReference>
<proteinExistence type="predicted"/>
<evidence type="ECO:0000256" key="1">
    <source>
        <dbReference type="ARBA" id="ARBA00022734"/>
    </source>
</evidence>
<reference evidence="4" key="2">
    <citation type="submission" date="2025-09" db="UniProtKB">
        <authorList>
            <consortium name="Ensembl"/>
        </authorList>
    </citation>
    <scope>IDENTIFICATION</scope>
</reference>
<dbReference type="PROSITE" id="PS51304">
    <property type="entry name" value="GALECTIN"/>
    <property type="match status" value="1"/>
</dbReference>
<dbReference type="STRING" id="61819.ENSACIP00000004497"/>
<dbReference type="GO" id="GO:0030246">
    <property type="term" value="F:carbohydrate binding"/>
    <property type="evidence" value="ECO:0007669"/>
    <property type="project" value="UniProtKB-UniRule"/>
</dbReference>
<dbReference type="PANTHER" id="PTHR11346">
    <property type="entry name" value="GALECTIN"/>
    <property type="match status" value="1"/>
</dbReference>
<evidence type="ECO:0000313" key="5">
    <source>
        <dbReference type="Proteomes" id="UP000261340"/>
    </source>
</evidence>
<reference evidence="4" key="1">
    <citation type="submission" date="2025-08" db="UniProtKB">
        <authorList>
            <consortium name="Ensembl"/>
        </authorList>
    </citation>
    <scope>IDENTIFICATION</scope>
</reference>
<dbReference type="SUPFAM" id="SSF49899">
    <property type="entry name" value="Concanavalin A-like lectins/glucanases"/>
    <property type="match status" value="1"/>
</dbReference>
<dbReference type="SMART" id="SM00276">
    <property type="entry name" value="GLECT"/>
    <property type="match status" value="1"/>
</dbReference>
<dbReference type="GO" id="GO:0005615">
    <property type="term" value="C:extracellular space"/>
    <property type="evidence" value="ECO:0007669"/>
    <property type="project" value="TreeGrafter"/>
</dbReference>
<dbReference type="GeneTree" id="ENSGT00940000155025"/>
<name>A0A3Q0R2T6_AMPCI</name>
<evidence type="ECO:0000259" key="3">
    <source>
        <dbReference type="PROSITE" id="PS51304"/>
    </source>
</evidence>
<evidence type="ECO:0000256" key="2">
    <source>
        <dbReference type="RuleBase" id="RU102079"/>
    </source>
</evidence>
<dbReference type="Pfam" id="PF00337">
    <property type="entry name" value="Gal-bind_lectin"/>
    <property type="match status" value="1"/>
</dbReference>
<dbReference type="Proteomes" id="UP000261340">
    <property type="component" value="Unplaced"/>
</dbReference>
<dbReference type="GO" id="GO:0043236">
    <property type="term" value="F:laminin binding"/>
    <property type="evidence" value="ECO:0007669"/>
    <property type="project" value="TreeGrafter"/>
</dbReference>
<keyword evidence="5" id="KW-1185">Reference proteome</keyword>
<dbReference type="PANTHER" id="PTHR11346:SF112">
    <property type="entry name" value="GALECTIN"/>
    <property type="match status" value="1"/>
</dbReference>
<evidence type="ECO:0000313" key="4">
    <source>
        <dbReference type="Ensembl" id="ENSACIP00000004497.1"/>
    </source>
</evidence>
<dbReference type="InterPro" id="IPR001079">
    <property type="entry name" value="Galectin_CRD"/>
</dbReference>
<organism evidence="4 5">
    <name type="scientific">Amphilophus citrinellus</name>
    <name type="common">Midas cichlid</name>
    <name type="synonym">Cichlasoma citrinellum</name>
    <dbReference type="NCBI Taxonomy" id="61819"/>
    <lineage>
        <taxon>Eukaryota</taxon>
        <taxon>Metazoa</taxon>
        <taxon>Chordata</taxon>
        <taxon>Craniata</taxon>
        <taxon>Vertebrata</taxon>
        <taxon>Euteleostomi</taxon>
        <taxon>Actinopterygii</taxon>
        <taxon>Neopterygii</taxon>
        <taxon>Teleostei</taxon>
        <taxon>Neoteleostei</taxon>
        <taxon>Acanthomorphata</taxon>
        <taxon>Ovalentaria</taxon>
        <taxon>Cichlomorphae</taxon>
        <taxon>Cichliformes</taxon>
        <taxon>Cichlidae</taxon>
        <taxon>New World cichlids</taxon>
        <taxon>Cichlasomatinae</taxon>
        <taxon>Heroini</taxon>
        <taxon>Amphilophus</taxon>
    </lineage>
</organism>
<sequence length="142" mass="16409">MWVGSDRIGLHFLFFSDIRSSNLGQDRTGTETEYRIAFELNIGPNEDRIALHFNPRFNAKGNINTIVCNSFEAGRWCEEKREKTFPFCQGQEFKIVIKFILSEFVVTLPCDSTIHFPNRFGAEKYSVMTFKGDALIRSIEIK</sequence>
<dbReference type="GO" id="GO:0016936">
    <property type="term" value="F:galactoside binding"/>
    <property type="evidence" value="ECO:0007669"/>
    <property type="project" value="TreeGrafter"/>
</dbReference>
<dbReference type="CDD" id="cd00070">
    <property type="entry name" value="GLECT"/>
    <property type="match status" value="1"/>
</dbReference>
<dbReference type="InterPro" id="IPR013320">
    <property type="entry name" value="ConA-like_dom_sf"/>
</dbReference>